<evidence type="ECO:0008006" key="5">
    <source>
        <dbReference type="Google" id="ProtNLM"/>
    </source>
</evidence>
<feature type="compositionally biased region" description="Low complexity" evidence="1">
    <location>
        <begin position="309"/>
        <end position="353"/>
    </location>
</feature>
<dbReference type="InterPro" id="IPR013783">
    <property type="entry name" value="Ig-like_fold"/>
</dbReference>
<evidence type="ECO:0000256" key="2">
    <source>
        <dbReference type="SAM" id="Phobius"/>
    </source>
</evidence>
<name>A0ABN2CUV0_9ACTN</name>
<evidence type="ECO:0000313" key="4">
    <source>
        <dbReference type="Proteomes" id="UP001501705"/>
    </source>
</evidence>
<organism evidence="3 4">
    <name type="scientific">Kribbella hippodromi</name>
    <dbReference type="NCBI Taxonomy" id="434347"/>
    <lineage>
        <taxon>Bacteria</taxon>
        <taxon>Bacillati</taxon>
        <taxon>Actinomycetota</taxon>
        <taxon>Actinomycetes</taxon>
        <taxon>Propionibacteriales</taxon>
        <taxon>Kribbellaceae</taxon>
        <taxon>Kribbella</taxon>
    </lineage>
</organism>
<proteinExistence type="predicted"/>
<evidence type="ECO:0000313" key="3">
    <source>
        <dbReference type="EMBL" id="GAA1563662.1"/>
    </source>
</evidence>
<reference evidence="3 4" key="1">
    <citation type="journal article" date="2019" name="Int. J. Syst. Evol. Microbiol.">
        <title>The Global Catalogue of Microorganisms (GCM) 10K type strain sequencing project: providing services to taxonomists for standard genome sequencing and annotation.</title>
        <authorList>
            <consortium name="The Broad Institute Genomics Platform"/>
            <consortium name="The Broad Institute Genome Sequencing Center for Infectious Disease"/>
            <person name="Wu L."/>
            <person name="Ma J."/>
        </authorList>
    </citation>
    <scope>NUCLEOTIDE SEQUENCE [LARGE SCALE GENOMIC DNA]</scope>
    <source>
        <strain evidence="3 4">JCM 15572</strain>
    </source>
</reference>
<gene>
    <name evidence="3" type="ORF">GCM10009804_20410</name>
</gene>
<feature type="region of interest" description="Disordered" evidence="1">
    <location>
        <begin position="309"/>
        <end position="360"/>
    </location>
</feature>
<dbReference type="Gene3D" id="2.60.40.10">
    <property type="entry name" value="Immunoglobulins"/>
    <property type="match status" value="1"/>
</dbReference>
<feature type="transmembrane region" description="Helical" evidence="2">
    <location>
        <begin position="242"/>
        <end position="264"/>
    </location>
</feature>
<protein>
    <recommendedName>
        <fullName evidence="5">Hydrolytic protein</fullName>
    </recommendedName>
</protein>
<comment type="caution">
    <text evidence="3">The sequence shown here is derived from an EMBL/GenBank/DDBJ whole genome shotgun (WGS) entry which is preliminary data.</text>
</comment>
<keyword evidence="2" id="KW-0472">Membrane</keyword>
<sequence length="471" mass="48345">MTLGVSPPMLPAGLRCGDPDRMAATVTLSAPSLTVVPGETGSCELAVTNTGRLVDQFGLGLVGTTGEWVTVEPTSMNLMPGTTGTATVRFAPPKSAVAPAGRHEFGIKVRSREDPEDSVVTEGAVEVAPYREIAAELVLGKRRASRRAKFRLAVDNLGNAETVVTIGLRDPEDDLRLGTAHPVITTAPGTATVVKLTAAPHRRFWRGQSKMLPFEVVASPAEGAEPVTTTGVVQQEQLMPKWLLPALAAAVVLVVAAIGAWYALLKPAVQSVATEQSRQQVAQAESAAAKASTEASKAGAAATVAQQAAGVTSPSASEPTSPALTPSAPAKSPGPSSTPGQPKASAKPSGPAKTPAPAPAPLSFRIATQAKAVTNGSFQPFTYAAPAGRTIRISDLVLQNPRGDTGILRVLIGSNVVLETGLANFRDLDYHYLEALTAAPGQPVGVSVNCTAPGAGFDHCTPSVSFSGQLA</sequence>
<keyword evidence="2" id="KW-1133">Transmembrane helix</keyword>
<accession>A0ABN2CUV0</accession>
<dbReference type="Proteomes" id="UP001501705">
    <property type="component" value="Unassembled WGS sequence"/>
</dbReference>
<keyword evidence="4" id="KW-1185">Reference proteome</keyword>
<evidence type="ECO:0000256" key="1">
    <source>
        <dbReference type="SAM" id="MobiDB-lite"/>
    </source>
</evidence>
<keyword evidence="2" id="KW-0812">Transmembrane</keyword>
<dbReference type="EMBL" id="BAAAPH010000005">
    <property type="protein sequence ID" value="GAA1563662.1"/>
    <property type="molecule type" value="Genomic_DNA"/>
</dbReference>